<evidence type="ECO:0000256" key="1">
    <source>
        <dbReference type="SAM" id="Phobius"/>
    </source>
</evidence>
<evidence type="ECO:0000313" key="3">
    <source>
        <dbReference type="Proteomes" id="UP000479335"/>
    </source>
</evidence>
<dbReference type="Proteomes" id="UP000479335">
    <property type="component" value="Unassembled WGS sequence"/>
</dbReference>
<dbReference type="AlphaFoldDB" id="A0A6L8KK49"/>
<keyword evidence="1" id="KW-1133">Transmembrane helix</keyword>
<proteinExistence type="predicted"/>
<reference evidence="2 3" key="1">
    <citation type="submission" date="2019-12" db="EMBL/GenBank/DDBJ databases">
        <title>Novel species isolated from a subtropical stream in China.</title>
        <authorList>
            <person name="Lu H."/>
        </authorList>
    </citation>
    <scope>NUCLEOTIDE SEQUENCE [LARGE SCALE GENOMIC DNA]</scope>
    <source>
        <strain evidence="2 3">FT135W</strain>
    </source>
</reference>
<name>A0A6L8KK49_9BURK</name>
<comment type="caution">
    <text evidence="2">The sequence shown here is derived from an EMBL/GenBank/DDBJ whole genome shotgun (WGS) entry which is preliminary data.</text>
</comment>
<keyword evidence="3" id="KW-1185">Reference proteome</keyword>
<keyword evidence="1" id="KW-0812">Transmembrane</keyword>
<gene>
    <name evidence="2" type="ORF">GTP46_20015</name>
</gene>
<dbReference type="PANTHER" id="PTHR34219:SF5">
    <property type="entry name" value="BLR4505 PROTEIN"/>
    <property type="match status" value="1"/>
</dbReference>
<dbReference type="Pfam" id="PF03929">
    <property type="entry name" value="PepSY_TM"/>
    <property type="match status" value="1"/>
</dbReference>
<dbReference type="RefSeq" id="WP_161008383.1">
    <property type="nucleotide sequence ID" value="NZ_WWCN01000013.1"/>
</dbReference>
<accession>A0A6L8KK49</accession>
<dbReference type="EMBL" id="WWCN01000013">
    <property type="protein sequence ID" value="MYM24921.1"/>
    <property type="molecule type" value="Genomic_DNA"/>
</dbReference>
<protein>
    <submittedName>
        <fullName evidence="2">PepSY domain-containing protein</fullName>
    </submittedName>
</protein>
<feature type="transmembrane region" description="Helical" evidence="1">
    <location>
        <begin position="151"/>
        <end position="172"/>
    </location>
</feature>
<organism evidence="2 3">
    <name type="scientific">Duganella flavida</name>
    <dbReference type="NCBI Taxonomy" id="2692175"/>
    <lineage>
        <taxon>Bacteria</taxon>
        <taxon>Pseudomonadati</taxon>
        <taxon>Pseudomonadota</taxon>
        <taxon>Betaproteobacteria</taxon>
        <taxon>Burkholderiales</taxon>
        <taxon>Oxalobacteraceae</taxon>
        <taxon>Telluria group</taxon>
        <taxon>Duganella</taxon>
    </lineage>
</organism>
<feature type="transmembrane region" description="Helical" evidence="1">
    <location>
        <begin position="213"/>
        <end position="235"/>
    </location>
</feature>
<evidence type="ECO:0000313" key="2">
    <source>
        <dbReference type="EMBL" id="MYM24921.1"/>
    </source>
</evidence>
<dbReference type="PANTHER" id="PTHR34219">
    <property type="entry name" value="IRON-REGULATED INNER MEMBRANE PROTEIN-RELATED"/>
    <property type="match status" value="1"/>
</dbReference>
<sequence>MKPSHRMRRVAVLLHRWVGLCIALFLLLAGVSGTLLAFNDEIEGWLNPQLFYVTPPSPAAAMLDPLELRERLSQRHPQLAFNGIDFTTQPGHAMLMSVEGSPEADQWFVNPYDASVLGTRHSGDLSQGTRSLMPFVNELHTSLALGEVGTLVLGVVALLWTLDCVVGFYLTLPLAIRQPGQRSYWQRWQPAWLLRWRAGAAKLTFDLHRAAGLWFWGMLLVLAWSSVAFNLAPVYTPVMRLFSDYQPEPDRPTPRVAPAGVKPLGWYLALDVMRQEMARLAAQQHFTVRSERLMFYSPEQGIYEYRVLSTLDPGDRMGNTTLLLDAYSGNIVQRKFPTGEHAGNTITAWLMALHTVTTGGMLVQLLVSITGIVVALLSVTGVLIWLRRYRARRVARH</sequence>
<dbReference type="InterPro" id="IPR005625">
    <property type="entry name" value="PepSY-ass_TM"/>
</dbReference>
<feature type="transmembrane region" description="Helical" evidence="1">
    <location>
        <begin position="361"/>
        <end position="386"/>
    </location>
</feature>
<keyword evidence="1" id="KW-0472">Membrane</keyword>